<sequence length="176" mass="20254">MKFLLAIFLSLFCFEIHCNNVVFVNIGSINVSKDGIELYKKTFFSPRYFISNWINARIICQNYGLELATFSTLEEFNAVPEMFYEFVNSLITPSNIYVNGMTLTPKSSDDWYWVNPQQKIGWSLPWCSGEPNNFEDKGEWCLSVSRNSDGTLCFNDMPCSVIESSFLCQKTEVFVS</sequence>
<comment type="caution">
    <text evidence="3">The sequence shown here is derived from an EMBL/GenBank/DDBJ whole genome shotgun (WGS) entry which is preliminary data.</text>
</comment>
<dbReference type="InterPro" id="IPR016186">
    <property type="entry name" value="C-type_lectin-like/link_sf"/>
</dbReference>
<evidence type="ECO:0000313" key="3">
    <source>
        <dbReference type="EMBL" id="KAG5675478.1"/>
    </source>
</evidence>
<dbReference type="Proteomes" id="UP001107558">
    <property type="component" value="Chromosome 2"/>
</dbReference>
<dbReference type="CDD" id="cd00037">
    <property type="entry name" value="CLECT"/>
    <property type="match status" value="1"/>
</dbReference>
<accession>A0A9J6C1W3</accession>
<name>A0A9J6C1W3_POLVA</name>
<dbReference type="Gene3D" id="3.10.100.10">
    <property type="entry name" value="Mannose-Binding Protein A, subunit A"/>
    <property type="match status" value="1"/>
</dbReference>
<keyword evidence="1" id="KW-0732">Signal</keyword>
<dbReference type="OrthoDB" id="7715894at2759"/>
<dbReference type="AlphaFoldDB" id="A0A9J6C1W3"/>
<dbReference type="SMART" id="SM00034">
    <property type="entry name" value="CLECT"/>
    <property type="match status" value="1"/>
</dbReference>
<dbReference type="InterPro" id="IPR001304">
    <property type="entry name" value="C-type_lectin-like"/>
</dbReference>
<evidence type="ECO:0000256" key="1">
    <source>
        <dbReference type="SAM" id="SignalP"/>
    </source>
</evidence>
<protein>
    <recommendedName>
        <fullName evidence="2">C-type lectin domain-containing protein</fullName>
    </recommendedName>
</protein>
<gene>
    <name evidence="3" type="ORF">PVAND_005379</name>
</gene>
<dbReference type="EMBL" id="JADBJN010000002">
    <property type="protein sequence ID" value="KAG5675478.1"/>
    <property type="molecule type" value="Genomic_DNA"/>
</dbReference>
<feature type="chain" id="PRO_5039922919" description="C-type lectin domain-containing protein" evidence="1">
    <location>
        <begin position="19"/>
        <end position="176"/>
    </location>
</feature>
<reference evidence="3" key="1">
    <citation type="submission" date="2021-03" db="EMBL/GenBank/DDBJ databases">
        <title>Chromosome level genome of the anhydrobiotic midge Polypedilum vanderplanki.</title>
        <authorList>
            <person name="Yoshida Y."/>
            <person name="Kikawada T."/>
            <person name="Gusev O."/>
        </authorList>
    </citation>
    <scope>NUCLEOTIDE SEQUENCE</scope>
    <source>
        <strain evidence="3">NIAS01</strain>
        <tissue evidence="3">Whole body or cell culture</tissue>
    </source>
</reference>
<dbReference type="PROSITE" id="PS50041">
    <property type="entry name" value="C_TYPE_LECTIN_2"/>
    <property type="match status" value="1"/>
</dbReference>
<keyword evidence="4" id="KW-1185">Reference proteome</keyword>
<proteinExistence type="predicted"/>
<feature type="signal peptide" evidence="1">
    <location>
        <begin position="1"/>
        <end position="18"/>
    </location>
</feature>
<evidence type="ECO:0000259" key="2">
    <source>
        <dbReference type="PROSITE" id="PS50041"/>
    </source>
</evidence>
<feature type="domain" description="C-type lectin" evidence="2">
    <location>
        <begin position="43"/>
        <end position="160"/>
    </location>
</feature>
<dbReference type="InterPro" id="IPR016187">
    <property type="entry name" value="CTDL_fold"/>
</dbReference>
<evidence type="ECO:0000313" key="4">
    <source>
        <dbReference type="Proteomes" id="UP001107558"/>
    </source>
</evidence>
<organism evidence="3 4">
    <name type="scientific">Polypedilum vanderplanki</name>
    <name type="common">Sleeping chironomid midge</name>
    <dbReference type="NCBI Taxonomy" id="319348"/>
    <lineage>
        <taxon>Eukaryota</taxon>
        <taxon>Metazoa</taxon>
        <taxon>Ecdysozoa</taxon>
        <taxon>Arthropoda</taxon>
        <taxon>Hexapoda</taxon>
        <taxon>Insecta</taxon>
        <taxon>Pterygota</taxon>
        <taxon>Neoptera</taxon>
        <taxon>Endopterygota</taxon>
        <taxon>Diptera</taxon>
        <taxon>Nematocera</taxon>
        <taxon>Chironomoidea</taxon>
        <taxon>Chironomidae</taxon>
        <taxon>Chironominae</taxon>
        <taxon>Polypedilum</taxon>
        <taxon>Polypedilum</taxon>
    </lineage>
</organism>
<dbReference type="SUPFAM" id="SSF56436">
    <property type="entry name" value="C-type lectin-like"/>
    <property type="match status" value="1"/>
</dbReference>